<evidence type="ECO:0000256" key="1">
    <source>
        <dbReference type="ARBA" id="ARBA00004651"/>
    </source>
</evidence>
<dbReference type="RefSeq" id="WP_201359896.1">
    <property type="nucleotide sequence ID" value="NZ_BNJJ01000001.1"/>
</dbReference>
<sequence length="425" mass="45437">MGFSRKGMSLWLQSNFLKLWTGRTISLFGSAITTLALPLTAITMLHATAFQMGLLLALGQMPQLLFGFVVGAWVDRLRRRPLLLVADLGRALLLGLIPLLSLLHLLGIEVLYLVSFSTGLLTVIFTIASTSLLPSLVEREHMVEANTALQVSQSAAQIVGPNLAGILIQLVTAPVAVIGDSLSFFLSALFIWRIRGGETAGGSPPSRQNLWVEIGVGLRSVVGNPILRALATANGVANIFWGAQLSILLVYMSGVLKINSVWIGIIYACGNVGFLAGTLLAKRMMQRCGLGLSLIGASLLSIIGALLVPLAHGSLLEVAFLLASAQFLTVCPLIIYHIHEVSLRQAITPNYLQGRVNATMQVMSWATTPLGALLGGWLGESIGVRSTLFVVVIGLLLAQPWLWFSPVRTLHALPIEESSKAATLV</sequence>
<feature type="transmembrane region" description="Helical" evidence="6">
    <location>
        <begin position="80"/>
        <end position="103"/>
    </location>
</feature>
<feature type="transmembrane region" description="Helical" evidence="6">
    <location>
        <begin position="235"/>
        <end position="254"/>
    </location>
</feature>
<dbReference type="InterPro" id="IPR011701">
    <property type="entry name" value="MFS"/>
</dbReference>
<dbReference type="PANTHER" id="PTHR23513:SF6">
    <property type="entry name" value="MAJOR FACILITATOR SUPERFAMILY ASSOCIATED DOMAIN-CONTAINING PROTEIN"/>
    <property type="match status" value="1"/>
</dbReference>
<feature type="transmembrane region" description="Helical" evidence="6">
    <location>
        <begin position="166"/>
        <end position="192"/>
    </location>
</feature>
<dbReference type="Pfam" id="PF07690">
    <property type="entry name" value="MFS_1"/>
    <property type="match status" value="1"/>
</dbReference>
<organism evidence="7 8">
    <name type="scientific">Dictyobacter formicarum</name>
    <dbReference type="NCBI Taxonomy" id="2778368"/>
    <lineage>
        <taxon>Bacteria</taxon>
        <taxon>Bacillati</taxon>
        <taxon>Chloroflexota</taxon>
        <taxon>Ktedonobacteria</taxon>
        <taxon>Ktedonobacterales</taxon>
        <taxon>Dictyobacteraceae</taxon>
        <taxon>Dictyobacter</taxon>
    </lineage>
</organism>
<dbReference type="CDD" id="cd06173">
    <property type="entry name" value="MFS_MefA_like"/>
    <property type="match status" value="1"/>
</dbReference>
<evidence type="ECO:0000256" key="2">
    <source>
        <dbReference type="ARBA" id="ARBA00022475"/>
    </source>
</evidence>
<feature type="transmembrane region" description="Helical" evidence="6">
    <location>
        <begin position="54"/>
        <end position="74"/>
    </location>
</feature>
<comment type="subcellular location">
    <subcellularLocation>
        <location evidence="1">Cell membrane</location>
        <topology evidence="1">Multi-pass membrane protein</topology>
    </subcellularLocation>
</comment>
<evidence type="ECO:0000256" key="6">
    <source>
        <dbReference type="SAM" id="Phobius"/>
    </source>
</evidence>
<dbReference type="Proteomes" id="UP000635565">
    <property type="component" value="Unassembled WGS sequence"/>
</dbReference>
<proteinExistence type="predicted"/>
<keyword evidence="8" id="KW-1185">Reference proteome</keyword>
<comment type="caution">
    <text evidence="7">The sequence shown here is derived from an EMBL/GenBank/DDBJ whole genome shotgun (WGS) entry which is preliminary data.</text>
</comment>
<protein>
    <submittedName>
        <fullName evidence="7">MFS transporter</fullName>
    </submittedName>
</protein>
<dbReference type="Gene3D" id="1.20.1250.20">
    <property type="entry name" value="MFS general substrate transporter like domains"/>
    <property type="match status" value="2"/>
</dbReference>
<dbReference type="PANTHER" id="PTHR23513">
    <property type="entry name" value="INTEGRAL MEMBRANE EFFLUX PROTEIN-RELATED"/>
    <property type="match status" value="1"/>
</dbReference>
<feature type="transmembrane region" description="Helical" evidence="6">
    <location>
        <begin position="318"/>
        <end position="338"/>
    </location>
</feature>
<dbReference type="InterPro" id="IPR036259">
    <property type="entry name" value="MFS_trans_sf"/>
</dbReference>
<feature type="transmembrane region" description="Helical" evidence="6">
    <location>
        <begin position="110"/>
        <end position="133"/>
    </location>
</feature>
<dbReference type="SUPFAM" id="SSF103473">
    <property type="entry name" value="MFS general substrate transporter"/>
    <property type="match status" value="1"/>
</dbReference>
<keyword evidence="2" id="KW-1003">Cell membrane</keyword>
<name>A0ABQ3V9M1_9CHLR</name>
<evidence type="ECO:0000256" key="3">
    <source>
        <dbReference type="ARBA" id="ARBA00022692"/>
    </source>
</evidence>
<feature type="transmembrane region" description="Helical" evidence="6">
    <location>
        <begin position="260"/>
        <end position="281"/>
    </location>
</feature>
<feature type="transmembrane region" description="Helical" evidence="6">
    <location>
        <begin position="384"/>
        <end position="404"/>
    </location>
</feature>
<keyword evidence="5 6" id="KW-0472">Membrane</keyword>
<gene>
    <name evidence="7" type="ORF">KSZ_02020</name>
</gene>
<dbReference type="EMBL" id="BNJJ01000001">
    <property type="protein sequence ID" value="GHO82196.1"/>
    <property type="molecule type" value="Genomic_DNA"/>
</dbReference>
<evidence type="ECO:0000313" key="8">
    <source>
        <dbReference type="Proteomes" id="UP000635565"/>
    </source>
</evidence>
<evidence type="ECO:0000256" key="4">
    <source>
        <dbReference type="ARBA" id="ARBA00022989"/>
    </source>
</evidence>
<reference evidence="7 8" key="1">
    <citation type="journal article" date="2021" name="Int. J. Syst. Evol. Microbiol.">
        <title>Reticulibacter mediterranei gen. nov., sp. nov., within the new family Reticulibacteraceae fam. nov., and Ktedonospora formicarum gen. nov., sp. nov., Ktedonobacter robiniae sp. nov., Dictyobacter formicarum sp. nov. and Dictyobacter arantiisoli sp. nov., belonging to the class Ktedonobacteria.</title>
        <authorList>
            <person name="Yabe S."/>
            <person name="Zheng Y."/>
            <person name="Wang C.M."/>
            <person name="Sakai Y."/>
            <person name="Abe K."/>
            <person name="Yokota A."/>
            <person name="Donadio S."/>
            <person name="Cavaletti L."/>
            <person name="Monciardini P."/>
        </authorList>
    </citation>
    <scope>NUCLEOTIDE SEQUENCE [LARGE SCALE GENOMIC DNA]</scope>
    <source>
        <strain evidence="7 8">SOSP1-9</strain>
    </source>
</reference>
<feature type="transmembrane region" description="Helical" evidence="6">
    <location>
        <begin position="358"/>
        <end position="378"/>
    </location>
</feature>
<accession>A0ABQ3V9M1</accession>
<evidence type="ECO:0000256" key="5">
    <source>
        <dbReference type="ARBA" id="ARBA00023136"/>
    </source>
</evidence>
<feature type="transmembrane region" description="Helical" evidence="6">
    <location>
        <begin position="288"/>
        <end position="312"/>
    </location>
</feature>
<evidence type="ECO:0000313" key="7">
    <source>
        <dbReference type="EMBL" id="GHO82196.1"/>
    </source>
</evidence>
<keyword evidence="3 6" id="KW-0812">Transmembrane</keyword>
<keyword evidence="4 6" id="KW-1133">Transmembrane helix</keyword>
<feature type="transmembrane region" description="Helical" evidence="6">
    <location>
        <begin position="20"/>
        <end position="42"/>
    </location>
</feature>